<comment type="catalytic activity">
    <reaction evidence="2">
        <text>biotin + L-lysyl-[protein] + ATP = N(6)-biotinyl-L-lysyl-[protein] + AMP + diphosphate + H(+)</text>
        <dbReference type="Rhea" id="RHEA:11756"/>
        <dbReference type="Rhea" id="RHEA-COMP:9752"/>
        <dbReference type="Rhea" id="RHEA-COMP:10505"/>
        <dbReference type="ChEBI" id="CHEBI:15378"/>
        <dbReference type="ChEBI" id="CHEBI:29969"/>
        <dbReference type="ChEBI" id="CHEBI:30616"/>
        <dbReference type="ChEBI" id="CHEBI:33019"/>
        <dbReference type="ChEBI" id="CHEBI:57586"/>
        <dbReference type="ChEBI" id="CHEBI:83144"/>
        <dbReference type="ChEBI" id="CHEBI:456215"/>
        <dbReference type="EC" id="6.3.4.15"/>
    </reaction>
</comment>
<dbReference type="GO" id="GO:0006355">
    <property type="term" value="P:regulation of DNA-templated transcription"/>
    <property type="evidence" value="ECO:0007669"/>
    <property type="project" value="UniProtKB-UniRule"/>
</dbReference>
<keyword evidence="2" id="KW-0805">Transcription regulation</keyword>
<evidence type="ECO:0000256" key="2">
    <source>
        <dbReference type="HAMAP-Rule" id="MF_00978"/>
    </source>
</evidence>
<comment type="caution">
    <text evidence="4">The sequence shown here is derived from an EMBL/GenBank/DDBJ whole genome shotgun (WGS) entry which is preliminary data.</text>
</comment>
<dbReference type="EMBL" id="JAPIVE010000005">
    <property type="protein sequence ID" value="MCX2525567.1"/>
    <property type="molecule type" value="Genomic_DNA"/>
</dbReference>
<dbReference type="Gene3D" id="1.10.10.10">
    <property type="entry name" value="Winged helix-like DNA-binding domain superfamily/Winged helix DNA-binding domain"/>
    <property type="match status" value="1"/>
</dbReference>
<evidence type="ECO:0000313" key="5">
    <source>
        <dbReference type="Proteomes" id="UP001165678"/>
    </source>
</evidence>
<dbReference type="Gene3D" id="3.30.930.10">
    <property type="entry name" value="Bira Bifunctional Protein, Domain 2"/>
    <property type="match status" value="1"/>
</dbReference>
<keyword evidence="2" id="KW-0067">ATP-binding</keyword>
<dbReference type="AlphaFoldDB" id="A0AA41ZIW1"/>
<dbReference type="InterPro" id="IPR030855">
    <property type="entry name" value="Bifunct_BirA"/>
</dbReference>
<dbReference type="RefSeq" id="WP_250939631.1">
    <property type="nucleotide sequence ID" value="NZ_JAMLJK010000006.1"/>
</dbReference>
<evidence type="ECO:0000259" key="3">
    <source>
        <dbReference type="PROSITE" id="PS51733"/>
    </source>
</evidence>
<dbReference type="Gene3D" id="2.30.30.100">
    <property type="match status" value="1"/>
</dbReference>
<dbReference type="PANTHER" id="PTHR12835:SF5">
    <property type="entry name" value="BIOTIN--PROTEIN LIGASE"/>
    <property type="match status" value="1"/>
</dbReference>
<reference evidence="4" key="1">
    <citation type="submission" date="2022-11" db="EMBL/GenBank/DDBJ databases">
        <title>Larsenimonas rhizosphaerae sp. nov., isolated from a tidal mudflat.</title>
        <authorList>
            <person name="Lee S.D."/>
            <person name="Kim I.S."/>
        </authorList>
    </citation>
    <scope>NUCLEOTIDE SEQUENCE</scope>
    <source>
        <strain evidence="4">GH2-1</strain>
    </source>
</reference>
<dbReference type="InterPro" id="IPR036388">
    <property type="entry name" value="WH-like_DNA-bd_sf"/>
</dbReference>
<comment type="function">
    <text evidence="2">Acts both as a biotin--[acetyl-CoA-carboxylase] ligase and a biotin-operon repressor. In the presence of ATP, BirA activates biotin to form the BirA-biotinyl-5'-adenylate (BirA-bio-5'-AMP or holoBirA) complex. HoloBirA can either transfer the biotinyl moiety to the biotin carboxyl carrier protein (BCCP) subunit of acetyl-CoA carboxylase, or bind to the biotin operator site and inhibit transcription of the operon.</text>
</comment>
<feature type="domain" description="BPL/LPL catalytic" evidence="3">
    <location>
        <begin position="75"/>
        <end position="260"/>
    </location>
</feature>
<dbReference type="InterPro" id="IPR013196">
    <property type="entry name" value="HTH_11"/>
</dbReference>
<dbReference type="SUPFAM" id="SSF55681">
    <property type="entry name" value="Class II aaRS and biotin synthetases"/>
    <property type="match status" value="1"/>
</dbReference>
<dbReference type="Pfam" id="PF03099">
    <property type="entry name" value="BPL_LplA_LipB"/>
    <property type="match status" value="1"/>
</dbReference>
<dbReference type="CDD" id="cd16442">
    <property type="entry name" value="BPL"/>
    <property type="match status" value="1"/>
</dbReference>
<dbReference type="Pfam" id="PF08279">
    <property type="entry name" value="HTH_11"/>
    <property type="match status" value="1"/>
</dbReference>
<dbReference type="InterPro" id="IPR004143">
    <property type="entry name" value="BPL_LPL_catalytic"/>
</dbReference>
<keyword evidence="2" id="KW-0678">Repressor</keyword>
<feature type="binding site" evidence="2">
    <location>
        <position position="115"/>
    </location>
    <ligand>
        <name>biotin</name>
        <dbReference type="ChEBI" id="CHEBI:57586"/>
    </ligand>
</feature>
<dbReference type="InterPro" id="IPR004408">
    <property type="entry name" value="Biotin_CoA_COase_ligase"/>
</dbReference>
<comment type="caution">
    <text evidence="2">Lacks conserved residue(s) required for the propagation of feature annotation.</text>
</comment>
<feature type="binding site" evidence="2">
    <location>
        <begin position="91"/>
        <end position="93"/>
    </location>
    <ligand>
        <name>biotin</name>
        <dbReference type="ChEBI" id="CHEBI:57586"/>
    </ligand>
</feature>
<dbReference type="InterPro" id="IPR008988">
    <property type="entry name" value="Transcriptional_repressor_C"/>
</dbReference>
<sequence length="326" mass="35655">MTTRELLRLLCDGQYHSGEELGERFGVSRTAIWKHLKKLEQQGIPLEAVRGRGYRVSSSASPLEGAAIVNELDRDARRLLSRLFVEESIPSTNALLLDRFTQGAGHAEVALAEVQTAGRGRRGRAWSSRWGQGIYLSLGWRFSCGVASLEGLSLAIGVAIAEVLREIGVPAELKWPNDILISCQGEYRKLGGILVEIRGDVEGPCDVVAGIGLNMDKPDLSTIESVQPVAGIRQYNEALGRNVLVAALLNRLLVMMPLFAQEGFAAWQPRWNEWHAFAGRRVTIHQGEHQRQGVAGSVDGSGRLEVAVEGQSEWLMGGEISVRDTP</sequence>
<evidence type="ECO:0000313" key="4">
    <source>
        <dbReference type="EMBL" id="MCX2525567.1"/>
    </source>
</evidence>
<dbReference type="GO" id="GO:0004077">
    <property type="term" value="F:biotin--[biotin carboxyl-carrier protein] ligase activity"/>
    <property type="evidence" value="ECO:0007669"/>
    <property type="project" value="UniProtKB-UniRule"/>
</dbReference>
<gene>
    <name evidence="2" type="primary">birA</name>
    <name evidence="4" type="ORF">OQ287_15095</name>
</gene>
<dbReference type="Proteomes" id="UP001165678">
    <property type="component" value="Unassembled WGS sequence"/>
</dbReference>
<dbReference type="HAMAP" id="MF_00978">
    <property type="entry name" value="Bifunct_BirA"/>
    <property type="match status" value="1"/>
</dbReference>
<keyword evidence="5" id="KW-1185">Reference proteome</keyword>
<proteinExistence type="inferred from homology"/>
<accession>A0AA41ZIW1</accession>
<feature type="binding site" evidence="2">
    <location>
        <begin position="119"/>
        <end position="121"/>
    </location>
    <ligand>
        <name>biotin</name>
        <dbReference type="ChEBI" id="CHEBI:57586"/>
    </ligand>
</feature>
<dbReference type="GO" id="GO:0005737">
    <property type="term" value="C:cytoplasm"/>
    <property type="evidence" value="ECO:0007669"/>
    <property type="project" value="TreeGrafter"/>
</dbReference>
<keyword evidence="2" id="KW-0547">Nucleotide-binding</keyword>
<evidence type="ECO:0000256" key="1">
    <source>
        <dbReference type="ARBA" id="ARBA00022598"/>
    </source>
</evidence>
<feature type="DNA-binding region" description="H-T-H motif" evidence="2">
    <location>
        <begin position="18"/>
        <end position="37"/>
    </location>
</feature>
<keyword evidence="2" id="KW-0092">Biotin</keyword>
<keyword evidence="2" id="KW-0804">Transcription</keyword>
<dbReference type="InterPro" id="IPR045864">
    <property type="entry name" value="aa-tRNA-synth_II/BPL/LPL"/>
</dbReference>
<comment type="similarity">
    <text evidence="2">Belongs to the biotin--protein ligase family.</text>
</comment>
<dbReference type="EC" id="6.3.4.15" evidence="2"/>
<dbReference type="NCBIfam" id="TIGR00121">
    <property type="entry name" value="birA_ligase"/>
    <property type="match status" value="1"/>
</dbReference>
<dbReference type="GO" id="GO:0005524">
    <property type="term" value="F:ATP binding"/>
    <property type="evidence" value="ECO:0007669"/>
    <property type="project" value="UniProtKB-UniRule"/>
</dbReference>
<dbReference type="PROSITE" id="PS51733">
    <property type="entry name" value="BPL_LPL_CATALYTIC"/>
    <property type="match status" value="1"/>
</dbReference>
<keyword evidence="1 2" id="KW-0436">Ligase</keyword>
<name>A0AA41ZIW1_9GAMM</name>
<protein>
    <recommendedName>
        <fullName evidence="2">Bifunctional ligase/repressor BirA</fullName>
    </recommendedName>
    <alternativeName>
        <fullName evidence="2">Biotin operon repressor</fullName>
    </alternativeName>
    <alternativeName>
        <fullName evidence="2">Biotin--[acetyl-CoA-carboxylase] ligase</fullName>
        <ecNumber evidence="2">6.3.4.15</ecNumber>
    </alternativeName>
    <alternativeName>
        <fullName evidence="2">Biotin--protein ligase</fullName>
    </alternativeName>
    <alternativeName>
        <fullName evidence="2">Biotin-[acetyl-CoA carboxylase] synthetase</fullName>
    </alternativeName>
</protein>
<dbReference type="GO" id="GO:0003677">
    <property type="term" value="F:DNA binding"/>
    <property type="evidence" value="ECO:0007669"/>
    <property type="project" value="UniProtKB-UniRule"/>
</dbReference>
<dbReference type="PANTHER" id="PTHR12835">
    <property type="entry name" value="BIOTIN PROTEIN LIGASE"/>
    <property type="match status" value="1"/>
</dbReference>
<dbReference type="SUPFAM" id="SSF50037">
    <property type="entry name" value="C-terminal domain of transcriptional repressors"/>
    <property type="match status" value="1"/>
</dbReference>
<dbReference type="SUPFAM" id="SSF46785">
    <property type="entry name" value="Winged helix' DNA-binding domain"/>
    <property type="match status" value="1"/>
</dbReference>
<dbReference type="InterPro" id="IPR036390">
    <property type="entry name" value="WH_DNA-bd_sf"/>
</dbReference>
<keyword evidence="2" id="KW-0238">DNA-binding</keyword>
<organism evidence="4 5">
    <name type="scientific">Larsenimonas rhizosphaerae</name>
    <dbReference type="NCBI Taxonomy" id="2944682"/>
    <lineage>
        <taxon>Bacteria</taxon>
        <taxon>Pseudomonadati</taxon>
        <taxon>Pseudomonadota</taxon>
        <taxon>Gammaproteobacteria</taxon>
        <taxon>Oceanospirillales</taxon>
        <taxon>Halomonadaceae</taxon>
        <taxon>Larsenimonas</taxon>
    </lineage>
</organism>